<evidence type="ECO:0000313" key="1">
    <source>
        <dbReference type="EMBL" id="SVB91659.1"/>
    </source>
</evidence>
<protein>
    <submittedName>
        <fullName evidence="1">Uncharacterized protein</fullName>
    </submittedName>
</protein>
<dbReference type="EMBL" id="UINC01063725">
    <property type="protein sequence ID" value="SVB91659.1"/>
    <property type="molecule type" value="Genomic_DNA"/>
</dbReference>
<reference evidence="1" key="1">
    <citation type="submission" date="2018-05" db="EMBL/GenBank/DDBJ databases">
        <authorList>
            <person name="Lanie J.A."/>
            <person name="Ng W.-L."/>
            <person name="Kazmierczak K.M."/>
            <person name="Andrzejewski T.M."/>
            <person name="Davidsen T.M."/>
            <person name="Wayne K.J."/>
            <person name="Tettelin H."/>
            <person name="Glass J.I."/>
            <person name="Rusch D."/>
            <person name="Podicherti R."/>
            <person name="Tsui H.-C.T."/>
            <person name="Winkler M.E."/>
        </authorList>
    </citation>
    <scope>NUCLEOTIDE SEQUENCE</scope>
</reference>
<sequence length="71" mass="8220">MKKLLLIMLLTFTTFANADEGRYTMVNKPEGSSAVWILDSAQGVLKYCVREWINNNVEIDCSKWKVLYDED</sequence>
<accession>A0A382HWX6</accession>
<name>A0A382HWX6_9ZZZZ</name>
<gene>
    <name evidence="1" type="ORF">METZ01_LOCUS244513</name>
</gene>
<dbReference type="AlphaFoldDB" id="A0A382HWX6"/>
<proteinExistence type="predicted"/>
<organism evidence="1">
    <name type="scientific">marine metagenome</name>
    <dbReference type="NCBI Taxonomy" id="408172"/>
    <lineage>
        <taxon>unclassified sequences</taxon>
        <taxon>metagenomes</taxon>
        <taxon>ecological metagenomes</taxon>
    </lineage>
</organism>